<evidence type="ECO:0000256" key="1">
    <source>
        <dbReference type="ARBA" id="ARBA00006432"/>
    </source>
</evidence>
<dbReference type="InterPro" id="IPR000873">
    <property type="entry name" value="AMP-dep_synth/lig_dom"/>
</dbReference>
<dbReference type="Proteomes" id="UP000010305">
    <property type="component" value="Unassembled WGS sequence"/>
</dbReference>
<evidence type="ECO:0000313" key="7">
    <source>
        <dbReference type="Proteomes" id="UP000010305"/>
    </source>
</evidence>
<dbReference type="GO" id="GO:0005886">
    <property type="term" value="C:plasma membrane"/>
    <property type="evidence" value="ECO:0007669"/>
    <property type="project" value="TreeGrafter"/>
</dbReference>
<dbReference type="GO" id="GO:0005324">
    <property type="term" value="F:long-chain fatty acid transmembrane transporter activity"/>
    <property type="evidence" value="ECO:0007669"/>
    <property type="project" value="TreeGrafter"/>
</dbReference>
<dbReference type="EMBL" id="JH611156">
    <property type="protein sequence ID" value="EJP72324.1"/>
    <property type="molecule type" value="Genomic_DNA"/>
</dbReference>
<protein>
    <submittedName>
        <fullName evidence="6">Long-chain acyl-CoA synthetase</fullName>
    </submittedName>
</protein>
<gene>
    <name evidence="6" type="ORF">NT01SARS_0822</name>
</gene>
<proteinExistence type="inferred from homology"/>
<dbReference type="PANTHER" id="PTHR43107">
    <property type="entry name" value="LONG-CHAIN FATTY ACID TRANSPORT PROTEIN"/>
    <property type="match status" value="1"/>
</dbReference>
<feature type="domain" description="AMP-dependent synthetase/ligase" evidence="5">
    <location>
        <begin position="39"/>
        <end position="378"/>
    </location>
</feature>
<name>J4KS97_9GAMM</name>
<keyword evidence="4" id="KW-0067">ATP-binding</keyword>
<evidence type="ECO:0000313" key="6">
    <source>
        <dbReference type="EMBL" id="EJP72324.1"/>
    </source>
</evidence>
<dbReference type="FunFam" id="3.30.300.30:FF:000020">
    <property type="entry name" value="Long-chain fatty acid transporter"/>
    <property type="match status" value="1"/>
</dbReference>
<dbReference type="InterPro" id="IPR020845">
    <property type="entry name" value="AMP-binding_CS"/>
</dbReference>
<organism evidence="6 7">
    <name type="scientific">SAR86 cluster bacterium SAR86A</name>
    <dbReference type="NCBI Taxonomy" id="1123866"/>
    <lineage>
        <taxon>Bacteria</taxon>
        <taxon>Pseudomonadati</taxon>
        <taxon>Pseudomonadota</taxon>
        <taxon>Gammaproteobacteria</taxon>
        <taxon>SAR86 cluster</taxon>
    </lineage>
</organism>
<dbReference type="NCBIfam" id="NF006134">
    <property type="entry name" value="PRK08279.1"/>
    <property type="match status" value="1"/>
</dbReference>
<dbReference type="PROSITE" id="PS00455">
    <property type="entry name" value="AMP_BINDING"/>
    <property type="match status" value="1"/>
</dbReference>
<dbReference type="InterPro" id="IPR042099">
    <property type="entry name" value="ANL_N_sf"/>
</dbReference>
<dbReference type="HOGENOM" id="CLU_000022_46_2_6"/>
<evidence type="ECO:0000256" key="3">
    <source>
        <dbReference type="ARBA" id="ARBA00022741"/>
    </source>
</evidence>
<comment type="similarity">
    <text evidence="1">Belongs to the ATP-dependent AMP-binding enzyme family.</text>
</comment>
<dbReference type="Gene3D" id="3.40.50.12780">
    <property type="entry name" value="N-terminal domain of ligase-like"/>
    <property type="match status" value="1"/>
</dbReference>
<dbReference type="SUPFAM" id="SSF56801">
    <property type="entry name" value="Acetyl-CoA synthetase-like"/>
    <property type="match status" value="1"/>
</dbReference>
<evidence type="ECO:0000259" key="5">
    <source>
        <dbReference type="Pfam" id="PF00501"/>
    </source>
</evidence>
<reference evidence="6 7" key="1">
    <citation type="journal article" date="2012" name="ISME J.">
        <title>Genomic insights to SAR86, an abundant and uncultivated marine bacterial lineage.</title>
        <authorList>
            <person name="Dupont C.L."/>
            <person name="Rusch D.B."/>
            <person name="Yooseph S."/>
            <person name="Lombardo M.J."/>
            <person name="Richter R.A."/>
            <person name="Valas R."/>
            <person name="Novotny M."/>
            <person name="Yee-Greenbaum J."/>
            <person name="Selengut J.D."/>
            <person name="Haft D.H."/>
            <person name="Halpern A.L."/>
            <person name="Lasken R.S."/>
            <person name="Nealson K."/>
            <person name="Friedman R."/>
            <person name="Venter J.C."/>
        </authorList>
    </citation>
    <scope>NUCLEOTIDE SEQUENCE [LARGE SCALE GENOMIC DNA]</scope>
</reference>
<dbReference type="STRING" id="1123866.NT01SARS_0822"/>
<dbReference type="PANTHER" id="PTHR43107:SF15">
    <property type="entry name" value="FATTY ACID TRANSPORT PROTEIN 3, ISOFORM A"/>
    <property type="match status" value="1"/>
</dbReference>
<dbReference type="Gene3D" id="3.30.300.30">
    <property type="match status" value="1"/>
</dbReference>
<dbReference type="InterPro" id="IPR045851">
    <property type="entry name" value="AMP-bd_C_sf"/>
</dbReference>
<dbReference type="GO" id="GO:0004467">
    <property type="term" value="F:long-chain fatty acid-CoA ligase activity"/>
    <property type="evidence" value="ECO:0007669"/>
    <property type="project" value="TreeGrafter"/>
</dbReference>
<dbReference type="AlphaFoldDB" id="J4KS97"/>
<keyword evidence="3" id="KW-0547">Nucleotide-binding</keyword>
<dbReference type="GO" id="GO:0005524">
    <property type="term" value="F:ATP binding"/>
    <property type="evidence" value="ECO:0007669"/>
    <property type="project" value="UniProtKB-KW"/>
</dbReference>
<keyword evidence="2" id="KW-0436">Ligase</keyword>
<evidence type="ECO:0000256" key="4">
    <source>
        <dbReference type="ARBA" id="ARBA00022840"/>
    </source>
</evidence>
<evidence type="ECO:0000256" key="2">
    <source>
        <dbReference type="ARBA" id="ARBA00022598"/>
    </source>
</evidence>
<dbReference type="GO" id="GO:0044539">
    <property type="term" value="P:long-chain fatty acid import into cell"/>
    <property type="evidence" value="ECO:0007669"/>
    <property type="project" value="TreeGrafter"/>
</dbReference>
<dbReference type="Pfam" id="PF00501">
    <property type="entry name" value="AMP-binding"/>
    <property type="match status" value="1"/>
</dbReference>
<accession>J4KS97</accession>
<sequence length="602" mass="67895">MIKNILEFFRVISELRFIIPLLKYKWPNPDDNASLAHTFQDSVDKYGNQNFIYFEDQILTYSQTNEAANILANRLIKDGVTHSDRVVLFMENRPEYIISILALNKIGAIGVLINTSLTGAPLVHCINSSDSKKCIIGAELAAPLEGVLNEINVTDKSNIYWVKDGENYSCPSWASDLDTLLDESEKQTPKEIGNVTAKDTAFYIFTSGTTGVPKAALFPNTKIVAASTNITKAGYRMNNEDCLYNCLPLYHSTGLMLGLCACIHVGASTFIRRKFSASAFWKEAQKFNTTAFVYVGELCRYLSFQKECEEEKNNPISKMVGNGLRPDLWDCFRNRFKVERICEIYGASEGNGMFMNLLNKDQTIGMTNVDLALLEYDVAEDKLKVDENGKYIEVQEHQPGLALVKIGPNAVYNGYTDKKASEEKVITNVFEEGDRWFNTGDLIKTMDVGFSLGRKHYQFVDRVGDTFRWKSENVSTNEVAEILNTFEQVNMANVFGVKVPQSEGRAGMVAFNCAIDEFNWNEFSDFVSEKLPSYAQPVFVRIIEELETTGTFKLKKNDLREEAFHLEKVGQDQIFIKKPGEKSYVPLESDFYEVIMSGSAGF</sequence>